<organism evidence="1 2">
    <name type="scientific">Ananas comosus</name>
    <name type="common">Pineapple</name>
    <name type="synonym">Ananas ananas</name>
    <dbReference type="NCBI Taxonomy" id="4615"/>
    <lineage>
        <taxon>Eukaryota</taxon>
        <taxon>Viridiplantae</taxon>
        <taxon>Streptophyta</taxon>
        <taxon>Embryophyta</taxon>
        <taxon>Tracheophyta</taxon>
        <taxon>Spermatophyta</taxon>
        <taxon>Magnoliopsida</taxon>
        <taxon>Liliopsida</taxon>
        <taxon>Poales</taxon>
        <taxon>Bromeliaceae</taxon>
        <taxon>Bromelioideae</taxon>
        <taxon>Ananas</taxon>
    </lineage>
</organism>
<dbReference type="Proteomes" id="UP000092600">
    <property type="component" value="Unassembled WGS sequence"/>
</dbReference>
<evidence type="ECO:0000313" key="2">
    <source>
        <dbReference type="Proteomes" id="UP000092600"/>
    </source>
</evidence>
<comment type="caution">
    <text evidence="1">The sequence shown here is derived from an EMBL/GenBank/DDBJ whole genome shotgun (WGS) entry which is preliminary data.</text>
</comment>
<evidence type="ECO:0000313" key="1">
    <source>
        <dbReference type="EMBL" id="OAY85530.1"/>
    </source>
</evidence>
<accession>A0A199W9F4</accession>
<dbReference type="EMBL" id="LSRQ01000084">
    <property type="protein sequence ID" value="OAY85530.1"/>
    <property type="molecule type" value="Genomic_DNA"/>
</dbReference>
<sequence length="171" mass="18622">MVGIRSKDIPRKDIPRKDILRPQGHTLIKLTRHRPGHILRDILRKGIPHKAIRQLLILVNMDRDPGMEDLTGEQRHSWGVQRLLQQLRMEQAIWGTEASWAMEATEATEATEEAMEATTAACQAMGTAATMASTASSSMASSASTSTGSMALAVASSRSGSDRLLVYALGQ</sequence>
<name>A0A199W9F4_ANACO</name>
<protein>
    <submittedName>
        <fullName evidence="1">Uncharacterized protein</fullName>
    </submittedName>
</protein>
<gene>
    <name evidence="1" type="ORF">ACMD2_16062</name>
</gene>
<dbReference type="AlphaFoldDB" id="A0A199W9F4"/>
<reference evidence="1 2" key="1">
    <citation type="journal article" date="2016" name="DNA Res.">
        <title>The draft genome of MD-2 pineapple using hybrid error correction of long reads.</title>
        <authorList>
            <person name="Redwan R.M."/>
            <person name="Saidin A."/>
            <person name="Kumar S.V."/>
        </authorList>
    </citation>
    <scope>NUCLEOTIDE SEQUENCE [LARGE SCALE GENOMIC DNA]</scope>
    <source>
        <strain evidence="2">cv. MD2</strain>
        <tissue evidence="1">Leaf</tissue>
    </source>
</reference>
<proteinExistence type="predicted"/>